<dbReference type="AlphaFoldDB" id="A0A9X3ECU0"/>
<dbReference type="PROSITE" id="PS50109">
    <property type="entry name" value="HIS_KIN"/>
    <property type="match status" value="1"/>
</dbReference>
<organism evidence="8 9">
    <name type="scientific">Parathalassolituus penaei</name>
    <dbReference type="NCBI Taxonomy" id="2997323"/>
    <lineage>
        <taxon>Bacteria</taxon>
        <taxon>Pseudomonadati</taxon>
        <taxon>Pseudomonadota</taxon>
        <taxon>Gammaproteobacteria</taxon>
        <taxon>Oceanospirillales</taxon>
        <taxon>Oceanospirillaceae</taxon>
        <taxon>Parathalassolituus</taxon>
    </lineage>
</organism>
<evidence type="ECO:0000256" key="4">
    <source>
        <dbReference type="PROSITE-ProRule" id="PRU00169"/>
    </source>
</evidence>
<dbReference type="InterPro" id="IPR036097">
    <property type="entry name" value="HisK_dim/P_sf"/>
</dbReference>
<feature type="domain" description="Response regulatory" evidence="7">
    <location>
        <begin position="505"/>
        <end position="623"/>
    </location>
</feature>
<feature type="transmembrane region" description="Helical" evidence="5">
    <location>
        <begin position="166"/>
        <end position="184"/>
    </location>
</feature>
<evidence type="ECO:0000259" key="6">
    <source>
        <dbReference type="PROSITE" id="PS50109"/>
    </source>
</evidence>
<comment type="caution">
    <text evidence="8">The sequence shown here is derived from an EMBL/GenBank/DDBJ whole genome shotgun (WGS) entry which is preliminary data.</text>
</comment>
<dbReference type="PANTHER" id="PTHR43719:SF28">
    <property type="entry name" value="PEROXIDE STRESS-ACTIVATED HISTIDINE KINASE MAK1-RELATED"/>
    <property type="match status" value="1"/>
</dbReference>
<keyword evidence="5" id="KW-1133">Transmembrane helix</keyword>
<feature type="transmembrane region" description="Helical" evidence="5">
    <location>
        <begin position="12"/>
        <end position="34"/>
    </location>
</feature>
<dbReference type="GO" id="GO:0000155">
    <property type="term" value="F:phosphorelay sensor kinase activity"/>
    <property type="evidence" value="ECO:0007669"/>
    <property type="project" value="InterPro"/>
</dbReference>
<dbReference type="InterPro" id="IPR036890">
    <property type="entry name" value="HATPase_C_sf"/>
</dbReference>
<comment type="catalytic activity">
    <reaction evidence="1">
        <text>ATP + protein L-histidine = ADP + protein N-phospho-L-histidine.</text>
        <dbReference type="EC" id="2.7.13.3"/>
    </reaction>
</comment>
<evidence type="ECO:0000256" key="2">
    <source>
        <dbReference type="ARBA" id="ARBA00012438"/>
    </source>
</evidence>
<dbReference type="InterPro" id="IPR001789">
    <property type="entry name" value="Sig_transdc_resp-reg_receiver"/>
</dbReference>
<dbReference type="PANTHER" id="PTHR43719">
    <property type="entry name" value="TWO-COMPONENT HISTIDINE KINASE"/>
    <property type="match status" value="1"/>
</dbReference>
<dbReference type="SUPFAM" id="SSF52172">
    <property type="entry name" value="CheY-like"/>
    <property type="match status" value="1"/>
</dbReference>
<dbReference type="Gene3D" id="3.40.50.2300">
    <property type="match status" value="1"/>
</dbReference>
<evidence type="ECO:0000313" key="8">
    <source>
        <dbReference type="EMBL" id="MCY0964459.1"/>
    </source>
</evidence>
<dbReference type="CDD" id="cd17546">
    <property type="entry name" value="REC_hyHK_CKI1_RcsC-like"/>
    <property type="match status" value="1"/>
</dbReference>
<evidence type="ECO:0000256" key="3">
    <source>
        <dbReference type="ARBA" id="ARBA00022553"/>
    </source>
</evidence>
<dbReference type="InterPro" id="IPR050956">
    <property type="entry name" value="2C_system_His_kinase"/>
</dbReference>
<keyword evidence="5" id="KW-0812">Transmembrane</keyword>
<dbReference type="EMBL" id="JAPNOA010000016">
    <property type="protein sequence ID" value="MCY0964459.1"/>
    <property type="molecule type" value="Genomic_DNA"/>
</dbReference>
<name>A0A9X3ECU0_9GAMM</name>
<evidence type="ECO:0000259" key="7">
    <source>
        <dbReference type="PROSITE" id="PS50110"/>
    </source>
</evidence>
<accession>A0A9X3ECU0</accession>
<dbReference type="InterPro" id="IPR004358">
    <property type="entry name" value="Sig_transdc_His_kin-like_C"/>
</dbReference>
<dbReference type="PROSITE" id="PS50110">
    <property type="entry name" value="RESPONSE_REGULATORY"/>
    <property type="match status" value="1"/>
</dbReference>
<sequence length="635" mass="71196">MNWVRRWSIRRRIMLIGVVPAVLAVLMITGYHMYHRWQELHRENEAVVGILLEHLAAAAEYPVISGNYGLLEAVVGVALRQPSVMVVQVLDSDGVVLYEQHSPRFEQVRKSDLQPYNRPIIQEVPDLGSFSDFDDTPMVKRTLGAVRIEVTDIFTRQREASILRQSLLTGLLVVVLSMMAAWGISTTTIPPLERLARFINRLGGEAPVERLIVEGDTEIGLLQGNANRLADTLDQARASQRAYTAQLMEEQRKTQLAAQAKSEFLSMMSHELRTPLNGAVGLVQLLSLDNGQAEFDEYKKTAEESLMHLTQLLEDVLVLVDSEKRNITAVYDDRDVAKELDGLVKEFSQKALAKRISFVVEYDEYLRNNRVGIDSSVLRQLVRHVAGNAVKFTDRGYVLMRLSVISHPGRRFLQVRVLDSGIGIPHDKRELVFEAFSQLNSSFSRQYDGLGVGLTITHHILKSLGGVICINDNPVGGTEVTLEVPITRDPVPSLGDDALLRLPMRVLVVEDNKVNQKVIEHMMQNVCPQLVIQITDSGEKCLATLATTPRPFDLVLMDCHMPGIDGFETTRRMRELDAETPVVAFTANTSDQVFQQCLDAGMNDFLGKPVTRDALRRVMLKWAAPRYMAMPPSLR</sequence>
<dbReference type="SMART" id="SM00448">
    <property type="entry name" value="REC"/>
    <property type="match status" value="1"/>
</dbReference>
<dbReference type="InterPro" id="IPR003661">
    <property type="entry name" value="HisK_dim/P_dom"/>
</dbReference>
<evidence type="ECO:0000313" key="9">
    <source>
        <dbReference type="Proteomes" id="UP001150830"/>
    </source>
</evidence>
<dbReference type="SUPFAM" id="SSF47384">
    <property type="entry name" value="Homodimeric domain of signal transducing histidine kinase"/>
    <property type="match status" value="1"/>
</dbReference>
<keyword evidence="3 4" id="KW-0597">Phosphoprotein</keyword>
<feature type="modified residue" description="4-aspartylphosphate" evidence="4">
    <location>
        <position position="558"/>
    </location>
</feature>
<dbReference type="Pfam" id="PF02518">
    <property type="entry name" value="HATPase_c"/>
    <property type="match status" value="1"/>
</dbReference>
<dbReference type="Gene3D" id="3.30.565.10">
    <property type="entry name" value="Histidine kinase-like ATPase, C-terminal domain"/>
    <property type="match status" value="1"/>
</dbReference>
<evidence type="ECO:0000256" key="1">
    <source>
        <dbReference type="ARBA" id="ARBA00000085"/>
    </source>
</evidence>
<feature type="domain" description="Histidine kinase" evidence="6">
    <location>
        <begin position="267"/>
        <end position="488"/>
    </location>
</feature>
<dbReference type="RefSeq" id="WP_283172675.1">
    <property type="nucleotide sequence ID" value="NZ_JAPNOA010000016.1"/>
</dbReference>
<dbReference type="InterPro" id="IPR011006">
    <property type="entry name" value="CheY-like_superfamily"/>
</dbReference>
<gene>
    <name evidence="8" type="ORF">OUO13_04605</name>
</gene>
<dbReference type="EC" id="2.7.13.3" evidence="2"/>
<dbReference type="InterPro" id="IPR003594">
    <property type="entry name" value="HATPase_dom"/>
</dbReference>
<keyword evidence="9" id="KW-1185">Reference proteome</keyword>
<dbReference type="Gene3D" id="6.10.340.10">
    <property type="match status" value="1"/>
</dbReference>
<dbReference type="Pfam" id="PF00512">
    <property type="entry name" value="HisKA"/>
    <property type="match status" value="1"/>
</dbReference>
<dbReference type="SMART" id="SM00387">
    <property type="entry name" value="HATPase_c"/>
    <property type="match status" value="1"/>
</dbReference>
<keyword evidence="5" id="KW-0472">Membrane</keyword>
<dbReference type="Gene3D" id="1.10.287.130">
    <property type="match status" value="1"/>
</dbReference>
<dbReference type="SMART" id="SM00388">
    <property type="entry name" value="HisKA"/>
    <property type="match status" value="1"/>
</dbReference>
<dbReference type="CDD" id="cd00082">
    <property type="entry name" value="HisKA"/>
    <property type="match status" value="1"/>
</dbReference>
<dbReference type="Proteomes" id="UP001150830">
    <property type="component" value="Unassembled WGS sequence"/>
</dbReference>
<dbReference type="Pfam" id="PF00072">
    <property type="entry name" value="Response_reg"/>
    <property type="match status" value="1"/>
</dbReference>
<evidence type="ECO:0000256" key="5">
    <source>
        <dbReference type="SAM" id="Phobius"/>
    </source>
</evidence>
<reference evidence="8" key="1">
    <citation type="submission" date="2022-11" db="EMBL/GenBank/DDBJ databases">
        <title>Parathalassolutuus dongxingensis gen. nov., sp. nov., a novel member of family Oceanospirillaceae isolated from a coastal shrimp pond in Guangxi, China.</title>
        <authorList>
            <person name="Chen H."/>
        </authorList>
    </citation>
    <scope>NUCLEOTIDE SEQUENCE</scope>
    <source>
        <strain evidence="8">G-43</strain>
    </source>
</reference>
<dbReference type="PRINTS" id="PR00344">
    <property type="entry name" value="BCTRLSENSOR"/>
</dbReference>
<proteinExistence type="predicted"/>
<protein>
    <recommendedName>
        <fullName evidence="2">histidine kinase</fullName>
        <ecNumber evidence="2">2.7.13.3</ecNumber>
    </recommendedName>
</protein>
<dbReference type="SUPFAM" id="SSF55874">
    <property type="entry name" value="ATPase domain of HSP90 chaperone/DNA topoisomerase II/histidine kinase"/>
    <property type="match status" value="1"/>
</dbReference>
<dbReference type="InterPro" id="IPR005467">
    <property type="entry name" value="His_kinase_dom"/>
</dbReference>